<evidence type="ECO:0000256" key="4">
    <source>
        <dbReference type="ARBA" id="ARBA00022699"/>
    </source>
</evidence>
<dbReference type="SMART" id="SM00408">
    <property type="entry name" value="IGc2"/>
    <property type="match status" value="2"/>
</dbReference>
<feature type="chain" id="PRO_5045272890" evidence="8">
    <location>
        <begin position="25"/>
        <end position="504"/>
    </location>
</feature>
<dbReference type="InterPro" id="IPR003599">
    <property type="entry name" value="Ig_sub"/>
</dbReference>
<evidence type="ECO:0000256" key="1">
    <source>
        <dbReference type="ARBA" id="ARBA00004370"/>
    </source>
</evidence>
<dbReference type="PROSITE" id="PS50835">
    <property type="entry name" value="IG_LIKE"/>
    <property type="match status" value="2"/>
</dbReference>
<gene>
    <name evidence="12" type="primary">LOC117668706</name>
</gene>
<dbReference type="SMART" id="SM00406">
    <property type="entry name" value="IGv"/>
    <property type="match status" value="2"/>
</dbReference>
<keyword evidence="4" id="KW-0800">Toxin</keyword>
<comment type="similarity">
    <text evidence="3">Belongs to the ohanin/vespryn family.</text>
</comment>
<feature type="domain" description="B30.2/SPRY" evidence="9">
    <location>
        <begin position="268"/>
        <end position="462"/>
    </location>
</feature>
<dbReference type="InterPro" id="IPR043136">
    <property type="entry name" value="B30.2/SPRY_sf"/>
</dbReference>
<dbReference type="PRINTS" id="PR01407">
    <property type="entry name" value="BUTYPHLNCDUF"/>
</dbReference>
<dbReference type="Proteomes" id="UP001652622">
    <property type="component" value="Unplaced"/>
</dbReference>
<dbReference type="InterPro" id="IPR013320">
    <property type="entry name" value="ConA-like_dom_sf"/>
</dbReference>
<feature type="signal peptide" evidence="8">
    <location>
        <begin position="1"/>
        <end position="24"/>
    </location>
</feature>
<sequence length="504" mass="58513">MAAMSSPRLPFYFLLVYSFALTVSQRILSSTLNYNFVLGSLSLVTGIEGEDVILPCHANLKTLAKVKEIKWSKIINHTLEDIYKFIPAIGEEIYWQDYKARAIFSKEGLKTGDLSLKLKNTQVSDKGNYSCIVNSTNWADQTQIRLHIESSRDYFELSSPLFVIVKVNEDVILPCHVTLKTRDKLKEIKWSKKNNHTIENIYQFILPIGEEIYWWNYKARIVVFNEGLDTGNFSLKLKNVQMSDEGSYSCFVNSTDWANQNQIFLHIDNTGKQVKAYVKKLENHVKLLEVNLFLDPKRLEVYEDGENMRDTGNIRHVSNSKERFESHTFVLEKRSFSECKYYWEVEVGQKNVWDVGVASESAPRTGEITLSPQNGYWVIGLDNRNNYWASSDPCTILNVPRKPTRIGIFLNLKSHEISFYDTHRIHKLYTFLNVASEKLYPFFLTRSLITEFDNATLIPSLFQEEKIVEDLLERQYAVACNSKRKILQFNNFHSFTSKERKLNS</sequence>
<evidence type="ECO:0000256" key="8">
    <source>
        <dbReference type="SAM" id="SignalP"/>
    </source>
</evidence>
<keyword evidence="5" id="KW-0472">Membrane</keyword>
<comment type="similarity">
    <text evidence="2">Belongs to the immunoglobulin superfamily. BTN/MOG family.</text>
</comment>
<dbReference type="InterPro" id="IPR007110">
    <property type="entry name" value="Ig-like_dom"/>
</dbReference>
<dbReference type="SUPFAM" id="SSF48726">
    <property type="entry name" value="Immunoglobulin"/>
    <property type="match status" value="2"/>
</dbReference>
<keyword evidence="11" id="KW-1185">Reference proteome</keyword>
<proteinExistence type="inferred from homology"/>
<dbReference type="InterPro" id="IPR003598">
    <property type="entry name" value="Ig_sub2"/>
</dbReference>
<comment type="function">
    <text evidence="7">Neurotoxin that produces dose-dependent hypolocomotion and hyperalgesia in mice. May directly act on the central nervous system, as it is 6500-fold more potent when administered intracerebroventricularly than intraperitoneal.</text>
</comment>
<dbReference type="RefSeq" id="XP_060549654.1">
    <property type="nucleotide sequence ID" value="XM_060693671.1"/>
</dbReference>
<dbReference type="InterPro" id="IPR001870">
    <property type="entry name" value="B30.2/SPRY"/>
</dbReference>
<dbReference type="Pfam" id="PF07686">
    <property type="entry name" value="V-set"/>
    <property type="match status" value="2"/>
</dbReference>
<dbReference type="Gene3D" id="2.60.120.920">
    <property type="match status" value="1"/>
</dbReference>
<dbReference type="SMART" id="SM00449">
    <property type="entry name" value="SPRY"/>
    <property type="match status" value="1"/>
</dbReference>
<dbReference type="InterPro" id="IPR003877">
    <property type="entry name" value="SPRY_dom"/>
</dbReference>
<dbReference type="InterPro" id="IPR013783">
    <property type="entry name" value="Ig-like_fold"/>
</dbReference>
<evidence type="ECO:0000259" key="9">
    <source>
        <dbReference type="PROSITE" id="PS50188"/>
    </source>
</evidence>
<dbReference type="PANTHER" id="PTHR24100">
    <property type="entry name" value="BUTYROPHILIN"/>
    <property type="match status" value="1"/>
</dbReference>
<protein>
    <submittedName>
        <fullName evidence="12">Butyrophilin subfamily 1 member A1-like</fullName>
    </submittedName>
</protein>
<comment type="subcellular location">
    <subcellularLocation>
        <location evidence="1">Membrane</location>
    </subcellularLocation>
</comment>
<dbReference type="InterPro" id="IPR036179">
    <property type="entry name" value="Ig-like_dom_sf"/>
</dbReference>
<feature type="domain" description="Ig-like" evidence="10">
    <location>
        <begin position="160"/>
        <end position="266"/>
    </location>
</feature>
<evidence type="ECO:0000256" key="5">
    <source>
        <dbReference type="ARBA" id="ARBA00023136"/>
    </source>
</evidence>
<name>A0ABM3ZMR0_PANGU</name>
<dbReference type="Pfam" id="PF00622">
    <property type="entry name" value="SPRY"/>
    <property type="match status" value="1"/>
</dbReference>
<accession>A0ABM3ZMR0</accession>
<evidence type="ECO:0000256" key="2">
    <source>
        <dbReference type="ARBA" id="ARBA00007591"/>
    </source>
</evidence>
<keyword evidence="4" id="KW-0528">Neurotoxin</keyword>
<dbReference type="SMART" id="SM00409">
    <property type="entry name" value="IG"/>
    <property type="match status" value="2"/>
</dbReference>
<keyword evidence="8" id="KW-0732">Signal</keyword>
<evidence type="ECO:0000256" key="3">
    <source>
        <dbReference type="ARBA" id="ARBA00009651"/>
    </source>
</evidence>
<organism evidence="11 12">
    <name type="scientific">Pantherophis guttatus</name>
    <name type="common">Corn snake</name>
    <name type="synonym">Elaphe guttata</name>
    <dbReference type="NCBI Taxonomy" id="94885"/>
    <lineage>
        <taxon>Eukaryota</taxon>
        <taxon>Metazoa</taxon>
        <taxon>Chordata</taxon>
        <taxon>Craniata</taxon>
        <taxon>Vertebrata</taxon>
        <taxon>Euteleostomi</taxon>
        <taxon>Lepidosauria</taxon>
        <taxon>Squamata</taxon>
        <taxon>Bifurcata</taxon>
        <taxon>Unidentata</taxon>
        <taxon>Episquamata</taxon>
        <taxon>Toxicofera</taxon>
        <taxon>Serpentes</taxon>
        <taxon>Colubroidea</taxon>
        <taxon>Colubridae</taxon>
        <taxon>Colubrinae</taxon>
        <taxon>Pantherophis</taxon>
    </lineage>
</organism>
<dbReference type="SUPFAM" id="SSF49899">
    <property type="entry name" value="Concanavalin A-like lectins/glucanases"/>
    <property type="match status" value="1"/>
</dbReference>
<evidence type="ECO:0000256" key="6">
    <source>
        <dbReference type="ARBA" id="ARBA00023319"/>
    </source>
</evidence>
<evidence type="ECO:0000259" key="10">
    <source>
        <dbReference type="PROSITE" id="PS50835"/>
    </source>
</evidence>
<dbReference type="GeneID" id="117668706"/>
<dbReference type="Gene3D" id="2.60.40.10">
    <property type="entry name" value="Immunoglobulins"/>
    <property type="match status" value="2"/>
</dbReference>
<evidence type="ECO:0000313" key="11">
    <source>
        <dbReference type="Proteomes" id="UP001652622"/>
    </source>
</evidence>
<dbReference type="InterPro" id="IPR013106">
    <property type="entry name" value="Ig_V-set"/>
</dbReference>
<dbReference type="InterPro" id="IPR050504">
    <property type="entry name" value="IgSF_BTN/MOG"/>
</dbReference>
<evidence type="ECO:0000313" key="12">
    <source>
        <dbReference type="RefSeq" id="XP_060549654.1"/>
    </source>
</evidence>
<keyword evidence="6" id="KW-0393">Immunoglobulin domain</keyword>
<dbReference type="InterPro" id="IPR003879">
    <property type="entry name" value="Butyrophylin_SPRY"/>
</dbReference>
<dbReference type="PROSITE" id="PS50188">
    <property type="entry name" value="B302_SPRY"/>
    <property type="match status" value="1"/>
</dbReference>
<feature type="domain" description="Ig-like" evidence="10">
    <location>
        <begin position="48"/>
        <end position="147"/>
    </location>
</feature>
<evidence type="ECO:0000256" key="7">
    <source>
        <dbReference type="ARBA" id="ARBA00034460"/>
    </source>
</evidence>
<reference evidence="12" key="1">
    <citation type="submission" date="2025-08" db="UniProtKB">
        <authorList>
            <consortium name="RefSeq"/>
        </authorList>
    </citation>
    <scope>IDENTIFICATION</scope>
    <source>
        <tissue evidence="12">Blood</tissue>
    </source>
</reference>